<evidence type="ECO:0000313" key="1">
    <source>
        <dbReference type="EMBL" id="ORD95551.1"/>
    </source>
</evidence>
<reference evidence="1 2" key="1">
    <citation type="journal article" date="2017" name="Environ. Microbiol.">
        <title>Decay of the glycolytic pathway and adaptation to intranuclear parasitism within Enterocytozoonidae microsporidia.</title>
        <authorList>
            <person name="Wiredu Boakye D."/>
            <person name="Jaroenlak P."/>
            <person name="Prachumwat A."/>
            <person name="Williams T.A."/>
            <person name="Bateman K.S."/>
            <person name="Itsathitphaisarn O."/>
            <person name="Sritunyalucksana K."/>
            <person name="Paszkiewicz K.H."/>
            <person name="Moore K.A."/>
            <person name="Stentiford G.D."/>
            <person name="Williams B.A."/>
        </authorList>
    </citation>
    <scope>NUCLEOTIDE SEQUENCE [LARGE SCALE GENOMIC DNA]</scope>
    <source>
        <strain evidence="1 2">GB1</strain>
    </source>
</reference>
<dbReference type="VEuPathDB" id="MicrosporidiaDB:HERIO_2407"/>
<keyword evidence="2" id="KW-1185">Reference proteome</keyword>
<comment type="caution">
    <text evidence="1">The sequence shown here is derived from an EMBL/GenBank/DDBJ whole genome shotgun (WGS) entry which is preliminary data.</text>
</comment>
<name>A0A1X0Q714_9MICR</name>
<organism evidence="1 2">
    <name type="scientific">Hepatospora eriocheir</name>
    <dbReference type="NCBI Taxonomy" id="1081669"/>
    <lineage>
        <taxon>Eukaryota</taxon>
        <taxon>Fungi</taxon>
        <taxon>Fungi incertae sedis</taxon>
        <taxon>Microsporidia</taxon>
        <taxon>Hepatosporidae</taxon>
        <taxon>Hepatospora</taxon>
    </lineage>
</organism>
<protein>
    <submittedName>
        <fullName evidence="1">Uncharacterized protein</fullName>
    </submittedName>
</protein>
<dbReference type="AlphaFoldDB" id="A0A1X0Q714"/>
<sequence>MNHWYSSVLELLLRRLTKNLIEFPHTKSLFKRYMKRVFCQQNMETRLYSKNRGILYFCVSTIKFYLQ</sequence>
<dbReference type="Proteomes" id="UP000192356">
    <property type="component" value="Unassembled WGS sequence"/>
</dbReference>
<accession>A0A1X0Q714</accession>
<gene>
    <name evidence="1" type="ORF">HERIO_2407</name>
</gene>
<dbReference type="EMBL" id="LVKB01000261">
    <property type="protein sequence ID" value="ORD95551.1"/>
    <property type="molecule type" value="Genomic_DNA"/>
</dbReference>
<proteinExistence type="predicted"/>
<evidence type="ECO:0000313" key="2">
    <source>
        <dbReference type="Proteomes" id="UP000192356"/>
    </source>
</evidence>